<dbReference type="PANTHER" id="PTHR11786:SF0">
    <property type="entry name" value="ARYLAMINE N-ACETYLTRANSFERASE 4-RELATED"/>
    <property type="match status" value="1"/>
</dbReference>
<gene>
    <name evidence="2" type="ORF">BKA67DRAFT_575225</name>
</gene>
<protein>
    <recommendedName>
        <fullName evidence="4">Arylamine N-acetyltransferase</fullName>
    </recommendedName>
</protein>
<proteinExistence type="inferred from homology"/>
<dbReference type="EMBL" id="JAGPXC010000007">
    <property type="protein sequence ID" value="KAH6648574.1"/>
    <property type="molecule type" value="Genomic_DNA"/>
</dbReference>
<dbReference type="SUPFAM" id="SSF54001">
    <property type="entry name" value="Cysteine proteinases"/>
    <property type="match status" value="1"/>
</dbReference>
<evidence type="ECO:0000313" key="2">
    <source>
        <dbReference type="EMBL" id="KAH6648574.1"/>
    </source>
</evidence>
<dbReference type="GeneID" id="70132374"/>
<comment type="caution">
    <text evidence="2">The sequence shown here is derived from an EMBL/GenBank/DDBJ whole genome shotgun (WGS) entry which is preliminary data.</text>
</comment>
<dbReference type="OrthoDB" id="10260017at2759"/>
<dbReference type="Pfam" id="PF00797">
    <property type="entry name" value="Acetyltransf_2"/>
    <property type="match status" value="1"/>
</dbReference>
<evidence type="ECO:0000256" key="1">
    <source>
        <dbReference type="ARBA" id="ARBA00006547"/>
    </source>
</evidence>
<dbReference type="AlphaFoldDB" id="A0A9P8UES2"/>
<comment type="similarity">
    <text evidence="1">Belongs to the arylamine N-acetyltransferase family.</text>
</comment>
<keyword evidence="3" id="KW-1185">Reference proteome</keyword>
<evidence type="ECO:0000313" key="3">
    <source>
        <dbReference type="Proteomes" id="UP000758603"/>
    </source>
</evidence>
<dbReference type="InterPro" id="IPR001447">
    <property type="entry name" value="Arylamine_N-AcTrfase"/>
</dbReference>
<dbReference type="Proteomes" id="UP000758603">
    <property type="component" value="Unassembled WGS sequence"/>
</dbReference>
<name>A0A9P8UES2_9PEZI</name>
<dbReference type="GO" id="GO:0016407">
    <property type="term" value="F:acetyltransferase activity"/>
    <property type="evidence" value="ECO:0007669"/>
    <property type="project" value="InterPro"/>
</dbReference>
<dbReference type="RefSeq" id="XP_045955081.1">
    <property type="nucleotide sequence ID" value="XM_046103482.1"/>
</dbReference>
<accession>A0A9P8UES2</accession>
<dbReference type="Gene3D" id="3.30.2140.20">
    <property type="match status" value="1"/>
</dbReference>
<dbReference type="PANTHER" id="PTHR11786">
    <property type="entry name" value="N-HYDROXYARYLAMINE O-ACETYLTRANSFERASE"/>
    <property type="match status" value="1"/>
</dbReference>
<evidence type="ECO:0008006" key="4">
    <source>
        <dbReference type="Google" id="ProtNLM"/>
    </source>
</evidence>
<reference evidence="2" key="1">
    <citation type="journal article" date="2021" name="Nat. Commun.">
        <title>Genetic determinants of endophytism in the Arabidopsis root mycobiome.</title>
        <authorList>
            <person name="Mesny F."/>
            <person name="Miyauchi S."/>
            <person name="Thiergart T."/>
            <person name="Pickel B."/>
            <person name="Atanasova L."/>
            <person name="Karlsson M."/>
            <person name="Huettel B."/>
            <person name="Barry K.W."/>
            <person name="Haridas S."/>
            <person name="Chen C."/>
            <person name="Bauer D."/>
            <person name="Andreopoulos W."/>
            <person name="Pangilinan J."/>
            <person name="LaButti K."/>
            <person name="Riley R."/>
            <person name="Lipzen A."/>
            <person name="Clum A."/>
            <person name="Drula E."/>
            <person name="Henrissat B."/>
            <person name="Kohler A."/>
            <person name="Grigoriev I.V."/>
            <person name="Martin F.M."/>
            <person name="Hacquard S."/>
        </authorList>
    </citation>
    <scope>NUCLEOTIDE SEQUENCE</scope>
    <source>
        <strain evidence="2">MPI-SDFR-AT-0073</strain>
    </source>
</reference>
<organism evidence="2 3">
    <name type="scientific">Truncatella angustata</name>
    <dbReference type="NCBI Taxonomy" id="152316"/>
    <lineage>
        <taxon>Eukaryota</taxon>
        <taxon>Fungi</taxon>
        <taxon>Dikarya</taxon>
        <taxon>Ascomycota</taxon>
        <taxon>Pezizomycotina</taxon>
        <taxon>Sordariomycetes</taxon>
        <taxon>Xylariomycetidae</taxon>
        <taxon>Amphisphaeriales</taxon>
        <taxon>Sporocadaceae</taxon>
        <taxon>Truncatella</taxon>
    </lineage>
</organism>
<sequence>MSTLTVPPPPTSSLSPDQISQFLTYIKIPQHLHHAPPTLSLLKTLHTHMLTTCPYENLSIHYNPSHNISLDPQAVFHKIVVEARGRGGYCMELAILYNNLLRGLGFDAYTAGVRTRPRIDGVPSRDFPGWCHIVSIVSLPTGERYHVDVAFGGDGPTAPLPLVPGTVHQNLGTQEVRLIRDWAPTQHHRTEESKMWIYQYRNGVNREWNSYYGFTETEFMDADWGVINYWTSTNPDCHQTRTVLIVRFLGRVKETSNGSDWEIYGKRMLVNGVVKENLGGKTQTLLECRTEAERVLALDAHFGIMLREEEALSIRGRGTDLDLVT</sequence>
<dbReference type="InterPro" id="IPR053710">
    <property type="entry name" value="Arylamine_NAT_domain_sf"/>
</dbReference>
<dbReference type="InterPro" id="IPR038765">
    <property type="entry name" value="Papain-like_cys_pep_sf"/>
</dbReference>